<name>A0ABY5SCL5_9BACL</name>
<evidence type="ECO:0000313" key="1">
    <source>
        <dbReference type="EMBL" id="UVI31265.1"/>
    </source>
</evidence>
<dbReference type="SUPFAM" id="SSF56784">
    <property type="entry name" value="HAD-like"/>
    <property type="match status" value="1"/>
</dbReference>
<sequence>MNTFAAIAERVRGFVFDLDGTLLNSDAVISAANRSALLKLKQAGMKLIIATGRNLSEARAVCGDLPFDGYVCSNGMSVYGHDFAIMHSEAIPSEIAGQLLTELRRSKANYELHASDNGIVIVQEDMPFLRLRLPDIKALPERLVRDGLSQGTMQLFKLMVVEEDITAIYEQMKAMEQLVEVIRMNDNSIELNKKGVSKWSGLQIQFAKLGIGGDEVIAFGDSMNDWMMLSSSGWSVAMGNADPHIQAIARDRTVSNDKDGVAAYVQKLGLTSGAKEKEMKSS</sequence>
<dbReference type="NCBIfam" id="TIGR00099">
    <property type="entry name" value="Cof-subfamily"/>
    <property type="match status" value="1"/>
</dbReference>
<protein>
    <submittedName>
        <fullName evidence="1">Cof-type HAD-IIB family hydrolase</fullName>
    </submittedName>
</protein>
<organism evidence="1 2">
    <name type="scientific">Paenibacillus spongiae</name>
    <dbReference type="NCBI Taxonomy" id="2909671"/>
    <lineage>
        <taxon>Bacteria</taxon>
        <taxon>Bacillati</taxon>
        <taxon>Bacillota</taxon>
        <taxon>Bacilli</taxon>
        <taxon>Bacillales</taxon>
        <taxon>Paenibacillaceae</taxon>
        <taxon>Paenibacillus</taxon>
    </lineage>
</organism>
<evidence type="ECO:0000313" key="2">
    <source>
        <dbReference type="Proteomes" id="UP001057877"/>
    </source>
</evidence>
<dbReference type="Gene3D" id="3.30.1240.10">
    <property type="match status" value="1"/>
</dbReference>
<dbReference type="NCBIfam" id="TIGR01484">
    <property type="entry name" value="HAD-SF-IIB"/>
    <property type="match status" value="1"/>
</dbReference>
<accession>A0ABY5SCL5</accession>
<dbReference type="InterPro" id="IPR006379">
    <property type="entry name" value="HAD-SF_hydro_IIB"/>
</dbReference>
<dbReference type="GO" id="GO:0016787">
    <property type="term" value="F:hydrolase activity"/>
    <property type="evidence" value="ECO:0007669"/>
    <property type="project" value="UniProtKB-KW"/>
</dbReference>
<gene>
    <name evidence="1" type="ORF">L1F29_05325</name>
</gene>
<dbReference type="Proteomes" id="UP001057877">
    <property type="component" value="Chromosome"/>
</dbReference>
<dbReference type="SFLD" id="SFLDG01140">
    <property type="entry name" value="C2.B:_Phosphomannomutase_and_P"/>
    <property type="match status" value="1"/>
</dbReference>
<keyword evidence="1" id="KW-0378">Hydrolase</keyword>
<dbReference type="PANTHER" id="PTHR10000:SF8">
    <property type="entry name" value="HAD SUPERFAMILY HYDROLASE-LIKE, TYPE 3"/>
    <property type="match status" value="1"/>
</dbReference>
<dbReference type="Gene3D" id="3.40.50.1000">
    <property type="entry name" value="HAD superfamily/HAD-like"/>
    <property type="match status" value="1"/>
</dbReference>
<reference evidence="1" key="1">
    <citation type="submission" date="2022-01" db="EMBL/GenBank/DDBJ databases">
        <title>Paenibacillus spongiae sp. nov., isolated from marine sponge.</title>
        <authorList>
            <person name="Li Z."/>
            <person name="Zhang M."/>
        </authorList>
    </citation>
    <scope>NUCLEOTIDE SEQUENCE</scope>
    <source>
        <strain evidence="1">PHS-Z3</strain>
    </source>
</reference>
<keyword evidence="2" id="KW-1185">Reference proteome</keyword>
<proteinExistence type="predicted"/>
<dbReference type="InterPro" id="IPR000150">
    <property type="entry name" value="Cof"/>
</dbReference>
<dbReference type="InterPro" id="IPR036412">
    <property type="entry name" value="HAD-like_sf"/>
</dbReference>
<dbReference type="InterPro" id="IPR023214">
    <property type="entry name" value="HAD_sf"/>
</dbReference>
<dbReference type="SFLD" id="SFLDS00003">
    <property type="entry name" value="Haloacid_Dehalogenase"/>
    <property type="match status" value="1"/>
</dbReference>
<dbReference type="PANTHER" id="PTHR10000">
    <property type="entry name" value="PHOSPHOSERINE PHOSPHATASE"/>
    <property type="match status" value="1"/>
</dbReference>
<dbReference type="RefSeq" id="WP_258387329.1">
    <property type="nucleotide sequence ID" value="NZ_CP091430.1"/>
</dbReference>
<dbReference type="Pfam" id="PF08282">
    <property type="entry name" value="Hydrolase_3"/>
    <property type="match status" value="1"/>
</dbReference>
<dbReference type="EMBL" id="CP091430">
    <property type="protein sequence ID" value="UVI31265.1"/>
    <property type="molecule type" value="Genomic_DNA"/>
</dbReference>